<evidence type="ECO:0000313" key="2">
    <source>
        <dbReference type="Proteomes" id="UP000013085"/>
    </source>
</evidence>
<dbReference type="GeneID" id="57964489"/>
<dbReference type="EMBL" id="AGYR01000007">
    <property type="protein sequence ID" value="ENZ18814.1"/>
    <property type="molecule type" value="Genomic_DNA"/>
</dbReference>
<dbReference type="InterPro" id="IPR009384">
    <property type="entry name" value="SwrD-like"/>
</dbReference>
<dbReference type="RefSeq" id="WP_002584112.1">
    <property type="nucleotide sequence ID" value="NZ_KB850998.1"/>
</dbReference>
<reference evidence="1 2" key="1">
    <citation type="submission" date="2013-01" db="EMBL/GenBank/DDBJ databases">
        <title>The Genome Sequence of Clostridium clostridioforme 90A8.</title>
        <authorList>
            <consortium name="The Broad Institute Genome Sequencing Platform"/>
            <person name="Earl A."/>
            <person name="Ward D."/>
            <person name="Feldgarden M."/>
            <person name="Gevers D."/>
            <person name="Courvalin P."/>
            <person name="Lambert T."/>
            <person name="Walker B."/>
            <person name="Young S.K."/>
            <person name="Zeng Q."/>
            <person name="Gargeya S."/>
            <person name="Fitzgerald M."/>
            <person name="Haas B."/>
            <person name="Abouelleil A."/>
            <person name="Alvarado L."/>
            <person name="Arachchi H.M."/>
            <person name="Berlin A.M."/>
            <person name="Chapman S.B."/>
            <person name="Dewar J."/>
            <person name="Goldberg J."/>
            <person name="Griggs A."/>
            <person name="Gujja S."/>
            <person name="Hansen M."/>
            <person name="Howarth C."/>
            <person name="Imamovic A."/>
            <person name="Larimer J."/>
            <person name="McCowan C."/>
            <person name="Murphy C."/>
            <person name="Neiman D."/>
            <person name="Pearson M."/>
            <person name="Priest M."/>
            <person name="Roberts A."/>
            <person name="Saif S."/>
            <person name="Shea T."/>
            <person name="Sisk P."/>
            <person name="Sykes S."/>
            <person name="Wortman J."/>
            <person name="Nusbaum C."/>
            <person name="Birren B."/>
        </authorList>
    </citation>
    <scope>NUCLEOTIDE SEQUENCE [LARGE SCALE GENOMIC DNA]</scope>
    <source>
        <strain evidence="1 2">90A8</strain>
    </source>
</reference>
<dbReference type="Pfam" id="PF06289">
    <property type="entry name" value="FlbD"/>
    <property type="match status" value="1"/>
</dbReference>
<gene>
    <name evidence="1" type="ORF">HMPREF1090_01131</name>
</gene>
<dbReference type="AlphaFoldDB" id="A0A0E2HT84"/>
<dbReference type="PANTHER" id="PTHR39185:SF1">
    <property type="entry name" value="SWARMING MOTILITY PROTEIN SWRD"/>
    <property type="match status" value="1"/>
</dbReference>
<accession>A0A0E2HT84</accession>
<organism evidence="1 2">
    <name type="scientific">[Clostridium] clostridioforme 90A8</name>
    <dbReference type="NCBI Taxonomy" id="999408"/>
    <lineage>
        <taxon>Bacteria</taxon>
        <taxon>Bacillati</taxon>
        <taxon>Bacillota</taxon>
        <taxon>Clostridia</taxon>
        <taxon>Lachnospirales</taxon>
        <taxon>Lachnospiraceae</taxon>
        <taxon>Enterocloster</taxon>
    </lineage>
</organism>
<name>A0A0E2HT84_9FIRM</name>
<sequence length="66" mass="7894">MIKVTRLNGEELFLNYFQIEYLESIPETKIKMMNGDFYLVTDTVESILRQIEDFLHRCVAFENKSE</sequence>
<dbReference type="PANTHER" id="PTHR39185">
    <property type="entry name" value="SWARMING MOTILITY PROTEIN SWRD"/>
    <property type="match status" value="1"/>
</dbReference>
<protein>
    <recommendedName>
        <fullName evidence="3">Flagellar protein FlbD</fullName>
    </recommendedName>
</protein>
<dbReference type="Proteomes" id="UP000013085">
    <property type="component" value="Unassembled WGS sequence"/>
</dbReference>
<comment type="caution">
    <text evidence="1">The sequence shown here is derived from an EMBL/GenBank/DDBJ whole genome shotgun (WGS) entry which is preliminary data.</text>
</comment>
<dbReference type="PATRIC" id="fig|999408.3.peg.1210"/>
<dbReference type="HOGENOM" id="CLU_173020_1_1_9"/>
<evidence type="ECO:0008006" key="3">
    <source>
        <dbReference type="Google" id="ProtNLM"/>
    </source>
</evidence>
<proteinExistence type="predicted"/>
<evidence type="ECO:0000313" key="1">
    <source>
        <dbReference type="EMBL" id="ENZ18814.1"/>
    </source>
</evidence>